<proteinExistence type="predicted"/>
<keyword evidence="6 8" id="KW-0472">Membrane</keyword>
<name>A0ABU1T1C0_9ACTO</name>
<dbReference type="RefSeq" id="WP_309955596.1">
    <property type="nucleotide sequence ID" value="NZ_JAVDUJ010000001.1"/>
</dbReference>
<dbReference type="SUPFAM" id="SSF52540">
    <property type="entry name" value="P-loop containing nucleoside triphosphate hydrolases"/>
    <property type="match status" value="1"/>
</dbReference>
<keyword evidence="2 8" id="KW-0812">Transmembrane</keyword>
<dbReference type="InterPro" id="IPR036640">
    <property type="entry name" value="ABC1_TM_sf"/>
</dbReference>
<feature type="region of interest" description="Disordered" evidence="7">
    <location>
        <begin position="639"/>
        <end position="664"/>
    </location>
</feature>
<dbReference type="Pfam" id="PF00005">
    <property type="entry name" value="ABC_tran"/>
    <property type="match status" value="1"/>
</dbReference>
<feature type="transmembrane region" description="Helical" evidence="8">
    <location>
        <begin position="245"/>
        <end position="265"/>
    </location>
</feature>
<feature type="transmembrane region" description="Helical" evidence="8">
    <location>
        <begin position="143"/>
        <end position="163"/>
    </location>
</feature>
<dbReference type="InterPro" id="IPR003593">
    <property type="entry name" value="AAA+_ATPase"/>
</dbReference>
<reference evidence="11 12" key="1">
    <citation type="submission" date="2023-07" db="EMBL/GenBank/DDBJ databases">
        <title>Sequencing the genomes of 1000 actinobacteria strains.</title>
        <authorList>
            <person name="Klenk H.-P."/>
        </authorList>
    </citation>
    <scope>NUCLEOTIDE SEQUENCE [LARGE SCALE GENOMIC DNA]</scope>
    <source>
        <strain evidence="11 12">DSM 15539</strain>
    </source>
</reference>
<keyword evidence="3" id="KW-0547">Nucleotide-binding</keyword>
<dbReference type="PANTHER" id="PTHR24221">
    <property type="entry name" value="ATP-BINDING CASSETTE SUB-FAMILY B"/>
    <property type="match status" value="1"/>
</dbReference>
<dbReference type="EMBL" id="JAVDUJ010000001">
    <property type="protein sequence ID" value="MDR6939147.1"/>
    <property type="molecule type" value="Genomic_DNA"/>
</dbReference>
<evidence type="ECO:0000256" key="3">
    <source>
        <dbReference type="ARBA" id="ARBA00022741"/>
    </source>
</evidence>
<dbReference type="PANTHER" id="PTHR24221:SF590">
    <property type="entry name" value="COMPONENT LINKED WITH THE ASSEMBLY OF CYTOCHROME' TRANSPORT TRANSMEMBRANE ATP-BINDING PROTEIN ABC TRANSPORTER CYDD-RELATED"/>
    <property type="match status" value="1"/>
</dbReference>
<protein>
    <submittedName>
        <fullName evidence="11">ABC-type transport system involved in cytochrome bd biosynthesis fused ATPase/permease subunit</fullName>
    </submittedName>
</protein>
<evidence type="ECO:0000256" key="2">
    <source>
        <dbReference type="ARBA" id="ARBA00022692"/>
    </source>
</evidence>
<feature type="region of interest" description="Disordered" evidence="7">
    <location>
        <begin position="28"/>
        <end position="90"/>
    </location>
</feature>
<keyword evidence="12" id="KW-1185">Reference proteome</keyword>
<evidence type="ECO:0000256" key="5">
    <source>
        <dbReference type="ARBA" id="ARBA00022989"/>
    </source>
</evidence>
<feature type="compositionally biased region" description="Polar residues" evidence="7">
    <location>
        <begin position="639"/>
        <end position="650"/>
    </location>
</feature>
<accession>A0ABU1T1C0</accession>
<feature type="compositionally biased region" description="Polar residues" evidence="7">
    <location>
        <begin position="58"/>
        <end position="77"/>
    </location>
</feature>
<feature type="compositionally biased region" description="Low complexity" evidence="7">
    <location>
        <begin position="78"/>
        <end position="90"/>
    </location>
</feature>
<dbReference type="Pfam" id="PF00664">
    <property type="entry name" value="ABC_membrane"/>
    <property type="match status" value="1"/>
</dbReference>
<dbReference type="SMART" id="SM00382">
    <property type="entry name" value="AAA"/>
    <property type="match status" value="1"/>
</dbReference>
<evidence type="ECO:0000256" key="8">
    <source>
        <dbReference type="SAM" id="Phobius"/>
    </source>
</evidence>
<feature type="compositionally biased region" description="Basic and acidic residues" evidence="7">
    <location>
        <begin position="45"/>
        <end position="57"/>
    </location>
</feature>
<organism evidence="11 12">
    <name type="scientific">Arcanobacterium hippocoleae</name>
    <dbReference type="NCBI Taxonomy" id="149017"/>
    <lineage>
        <taxon>Bacteria</taxon>
        <taxon>Bacillati</taxon>
        <taxon>Actinomycetota</taxon>
        <taxon>Actinomycetes</taxon>
        <taxon>Actinomycetales</taxon>
        <taxon>Actinomycetaceae</taxon>
        <taxon>Arcanobacterium</taxon>
    </lineage>
</organism>
<dbReference type="SUPFAM" id="SSF90123">
    <property type="entry name" value="ABC transporter transmembrane region"/>
    <property type="match status" value="1"/>
</dbReference>
<feature type="transmembrane region" description="Helical" evidence="8">
    <location>
        <begin position="326"/>
        <end position="349"/>
    </location>
</feature>
<dbReference type="Proteomes" id="UP001266099">
    <property type="component" value="Unassembled WGS sequence"/>
</dbReference>
<dbReference type="InterPro" id="IPR017871">
    <property type="entry name" value="ABC_transporter-like_CS"/>
</dbReference>
<dbReference type="InterPro" id="IPR027417">
    <property type="entry name" value="P-loop_NTPase"/>
</dbReference>
<evidence type="ECO:0000313" key="12">
    <source>
        <dbReference type="Proteomes" id="UP001266099"/>
    </source>
</evidence>
<feature type="domain" description="ABC transmembrane type-1" evidence="10">
    <location>
        <begin position="103"/>
        <end position="382"/>
    </location>
</feature>
<evidence type="ECO:0000256" key="1">
    <source>
        <dbReference type="ARBA" id="ARBA00004651"/>
    </source>
</evidence>
<evidence type="ECO:0000256" key="7">
    <source>
        <dbReference type="SAM" id="MobiDB-lite"/>
    </source>
</evidence>
<feature type="transmembrane region" description="Helical" evidence="8">
    <location>
        <begin position="100"/>
        <end position="123"/>
    </location>
</feature>
<evidence type="ECO:0000256" key="4">
    <source>
        <dbReference type="ARBA" id="ARBA00022840"/>
    </source>
</evidence>
<dbReference type="InterPro" id="IPR011527">
    <property type="entry name" value="ABC1_TM_dom"/>
</dbReference>
<comment type="caution">
    <text evidence="11">The sequence shown here is derived from an EMBL/GenBank/DDBJ whole genome shotgun (WGS) entry which is preliminary data.</text>
</comment>
<evidence type="ECO:0000259" key="9">
    <source>
        <dbReference type="PROSITE" id="PS50893"/>
    </source>
</evidence>
<keyword evidence="5 8" id="KW-1133">Transmembrane helix</keyword>
<gene>
    <name evidence="11" type="ORF">J2S36_000690</name>
</gene>
<dbReference type="PROSITE" id="PS50893">
    <property type="entry name" value="ABC_TRANSPORTER_2"/>
    <property type="match status" value="1"/>
</dbReference>
<feature type="transmembrane region" description="Helical" evidence="8">
    <location>
        <begin position="217"/>
        <end position="239"/>
    </location>
</feature>
<dbReference type="InterPro" id="IPR039421">
    <property type="entry name" value="Type_1_exporter"/>
</dbReference>
<sequence length="664" mass="71131">MRWKLSPAIPSAETLRIYACQLAADQGLADHSPGTGKKQRSTVLKHHDSSSKTETDTQQKPLTASGTAATPTQNTPDKPTNSANSSPKNAKNAFFQPGNAAIWIQVLLIAIQAIASAIALYSIGEIISLVFFSDGKILLQTWITAGAMWIAVAAVGSFLLGIAQRSSMHSESLRMRQGLLHQAFRLGPARFNGAETGSILSTLTDSVERVTAYRQGYIGQLFGAVLTPFLTLAVIAFFIDWLSAVILFLCIPLVPLAIGGFQQLFRQDSNTSRQMREQLAGQFLEAIQGLPTLVGINAAKTTGEKLANTGEANRVALMRLLARNQLLLFVMEAVFSLFLVTLAIVLAYLRFQAGALSIGGSFALILLTTQLTTPINEVGGFFYIGLGGRAGMRAIRDFMQRESNWQKQHCQLAANPGELAENFISLDGINFSYDGKTKVLRNLDLQVPAGTTTVLLGKSGGGKSTLLSIIGGDLVPAEGDIRIGGVELCADTQDEIRAKSAVVRQQTWLFSGTLAENLRLAKPNASDAELYDALAKVSLAAWARSLPQQLDTDLGERGARVSGGQAQRISIARAILSNRELLIFDEPTSQVDLASEAIIEQVLMQLAAEKTVILATHRLALANLGTQYLVQNESATAISSGPHTQLSTPATADKAASVTQAEEN</sequence>
<evidence type="ECO:0000259" key="10">
    <source>
        <dbReference type="PROSITE" id="PS50929"/>
    </source>
</evidence>
<dbReference type="Gene3D" id="3.40.50.300">
    <property type="entry name" value="P-loop containing nucleotide triphosphate hydrolases"/>
    <property type="match status" value="1"/>
</dbReference>
<evidence type="ECO:0000256" key="6">
    <source>
        <dbReference type="ARBA" id="ARBA00023136"/>
    </source>
</evidence>
<dbReference type="InterPro" id="IPR003439">
    <property type="entry name" value="ABC_transporter-like_ATP-bd"/>
</dbReference>
<dbReference type="Gene3D" id="1.20.1560.10">
    <property type="entry name" value="ABC transporter type 1, transmembrane domain"/>
    <property type="match status" value="1"/>
</dbReference>
<keyword evidence="4" id="KW-0067">ATP-binding</keyword>
<comment type="subcellular location">
    <subcellularLocation>
        <location evidence="1">Cell membrane</location>
        <topology evidence="1">Multi-pass membrane protein</topology>
    </subcellularLocation>
</comment>
<dbReference type="PROSITE" id="PS00211">
    <property type="entry name" value="ABC_TRANSPORTER_1"/>
    <property type="match status" value="1"/>
</dbReference>
<dbReference type="PROSITE" id="PS50929">
    <property type="entry name" value="ABC_TM1F"/>
    <property type="match status" value="1"/>
</dbReference>
<evidence type="ECO:0000313" key="11">
    <source>
        <dbReference type="EMBL" id="MDR6939147.1"/>
    </source>
</evidence>
<feature type="domain" description="ABC transporter" evidence="9">
    <location>
        <begin position="424"/>
        <end position="658"/>
    </location>
</feature>